<name>A0A841E612_9ACTN</name>
<dbReference type="RefSeq" id="WP_246463598.1">
    <property type="nucleotide sequence ID" value="NZ_BAABKT010000014.1"/>
</dbReference>
<comment type="caution">
    <text evidence="2">The sequence shown here is derived from an EMBL/GenBank/DDBJ whole genome shotgun (WGS) entry which is preliminary data.</text>
</comment>
<dbReference type="Proteomes" id="UP000578077">
    <property type="component" value="Unassembled WGS sequence"/>
</dbReference>
<sequence>MTGNGERPPSPDSAQPVEPESHCTEPVDGIGHCTTTMTSPATTGGGGVDVEALIDEARAQLELPEPAIGSAPPMGGDMVVRFPVWLWIEPEQWEPRTADVSVDGGSASVTATPREVIWDMGDGTDVTCSGPGTVYDPAVHTAGDASPDCGHSYELSSKNRPGAEDTVQTRVVWDVAWESSTGEGGELEPMETAADRGVEVVEVHSLVVEG</sequence>
<evidence type="ECO:0000313" key="3">
    <source>
        <dbReference type="Proteomes" id="UP000578077"/>
    </source>
</evidence>
<protein>
    <recommendedName>
        <fullName evidence="4">PKD domain-containing protein</fullName>
    </recommendedName>
</protein>
<organism evidence="2 3">
    <name type="scientific">Streptomonospora salina</name>
    <dbReference type="NCBI Taxonomy" id="104205"/>
    <lineage>
        <taxon>Bacteria</taxon>
        <taxon>Bacillati</taxon>
        <taxon>Actinomycetota</taxon>
        <taxon>Actinomycetes</taxon>
        <taxon>Streptosporangiales</taxon>
        <taxon>Nocardiopsidaceae</taxon>
        <taxon>Streptomonospora</taxon>
    </lineage>
</organism>
<evidence type="ECO:0000313" key="2">
    <source>
        <dbReference type="EMBL" id="MBB5998446.1"/>
    </source>
</evidence>
<dbReference type="AlphaFoldDB" id="A0A841E612"/>
<evidence type="ECO:0000256" key="1">
    <source>
        <dbReference type="SAM" id="MobiDB-lite"/>
    </source>
</evidence>
<accession>A0A841E612</accession>
<gene>
    <name evidence="2" type="ORF">HNR25_002197</name>
</gene>
<evidence type="ECO:0008006" key="4">
    <source>
        <dbReference type="Google" id="ProtNLM"/>
    </source>
</evidence>
<reference evidence="2 3" key="1">
    <citation type="submission" date="2020-08" db="EMBL/GenBank/DDBJ databases">
        <title>Sequencing the genomes of 1000 actinobacteria strains.</title>
        <authorList>
            <person name="Klenk H.-P."/>
        </authorList>
    </citation>
    <scope>NUCLEOTIDE SEQUENCE [LARGE SCALE GENOMIC DNA]</scope>
    <source>
        <strain evidence="2 3">DSM 44593</strain>
    </source>
</reference>
<feature type="region of interest" description="Disordered" evidence="1">
    <location>
        <begin position="1"/>
        <end position="28"/>
    </location>
</feature>
<proteinExistence type="predicted"/>
<dbReference type="EMBL" id="JACHLY010000001">
    <property type="protein sequence ID" value="MBB5998446.1"/>
    <property type="molecule type" value="Genomic_DNA"/>
</dbReference>
<keyword evidence="3" id="KW-1185">Reference proteome</keyword>